<dbReference type="InterPro" id="IPR023214">
    <property type="entry name" value="HAD_sf"/>
</dbReference>
<dbReference type="InterPro" id="IPR036412">
    <property type="entry name" value="HAD-like_sf"/>
</dbReference>
<dbReference type="RefSeq" id="WP_092387701.1">
    <property type="nucleotide sequence ID" value="NZ_LT629787.1"/>
</dbReference>
<evidence type="ECO:0000256" key="2">
    <source>
        <dbReference type="ARBA" id="ARBA00009184"/>
    </source>
</evidence>
<evidence type="ECO:0000256" key="5">
    <source>
        <dbReference type="ARBA" id="ARBA00022723"/>
    </source>
</evidence>
<dbReference type="Gene3D" id="1.20.1440.100">
    <property type="entry name" value="SG protein - dephosphorylation function"/>
    <property type="match status" value="1"/>
</dbReference>
<dbReference type="FunFam" id="3.40.50.1000:FF:000025">
    <property type="entry name" value="HAD hydrolase, family IB"/>
    <property type="match status" value="1"/>
</dbReference>
<comment type="similarity">
    <text evidence="2">Belongs to the HAD-like hydrolase superfamily. SerB family.</text>
</comment>
<sequence>MALAIFDLDNTLLGGDSDHLWGEFIVEQRIVDPAVYKERNDAFFNDYLAGRLDIQIYLSFCLQPLAEHSAEQLVAWHAQFMREKIEPIMLPAARELIRKHRDAGDTLMIITATNRFITAPIARAFGIDILLATECEKADGRYTGHSTDIPCFRDGKVTRLDRWMLENSQSLDDSWFYSDSINDLPLLSLVDHPVAVDPDDKLRAHAEANGWQVLSLR</sequence>
<dbReference type="InterPro" id="IPR006385">
    <property type="entry name" value="HAD_hydro_SerB1"/>
</dbReference>
<gene>
    <name evidence="11" type="ORF">SAMN05216210_2690</name>
</gene>
<dbReference type="Pfam" id="PF12710">
    <property type="entry name" value="HAD"/>
    <property type="match status" value="1"/>
</dbReference>
<dbReference type="Proteomes" id="UP000243924">
    <property type="component" value="Chromosome I"/>
</dbReference>
<dbReference type="OrthoDB" id="9784466at2"/>
<comment type="pathway">
    <text evidence="1">Amino-acid biosynthesis; L-histidine biosynthesis; L-histidine from 5-phospho-alpha-D-ribose 1-diphosphate: step 8/9.</text>
</comment>
<dbReference type="Gene3D" id="3.40.50.1000">
    <property type="entry name" value="HAD superfamily/HAD-like"/>
    <property type="match status" value="1"/>
</dbReference>
<organism evidence="11 12">
    <name type="scientific">Halopseudomonas salegens</name>
    <dbReference type="NCBI Taxonomy" id="1434072"/>
    <lineage>
        <taxon>Bacteria</taxon>
        <taxon>Pseudomonadati</taxon>
        <taxon>Pseudomonadota</taxon>
        <taxon>Gammaproteobacteria</taxon>
        <taxon>Pseudomonadales</taxon>
        <taxon>Pseudomonadaceae</taxon>
        <taxon>Halopseudomonas</taxon>
    </lineage>
</organism>
<dbReference type="CDD" id="cd02612">
    <property type="entry name" value="HAD_PGPPase"/>
    <property type="match status" value="1"/>
</dbReference>
<evidence type="ECO:0000256" key="4">
    <source>
        <dbReference type="ARBA" id="ARBA00021697"/>
    </source>
</evidence>
<keyword evidence="12" id="KW-1185">Reference proteome</keyword>
<keyword evidence="5" id="KW-0479">Metal-binding</keyword>
<dbReference type="STRING" id="1434072.SAMN05216210_2690"/>
<dbReference type="InterPro" id="IPR050582">
    <property type="entry name" value="HAD-like_SerB"/>
</dbReference>
<dbReference type="EC" id="3.1.3.15" evidence="3"/>
<dbReference type="GO" id="GO:0046872">
    <property type="term" value="F:metal ion binding"/>
    <property type="evidence" value="ECO:0007669"/>
    <property type="project" value="UniProtKB-KW"/>
</dbReference>
<dbReference type="PANTHER" id="PTHR43344:SF13">
    <property type="entry name" value="PHOSPHATASE RV3661-RELATED"/>
    <property type="match status" value="1"/>
</dbReference>
<evidence type="ECO:0000256" key="7">
    <source>
        <dbReference type="ARBA" id="ARBA00022842"/>
    </source>
</evidence>
<protein>
    <recommendedName>
        <fullName evidence="4">Histidinol-phosphatase</fullName>
        <ecNumber evidence="3">3.1.3.15</ecNumber>
    </recommendedName>
    <alternativeName>
        <fullName evidence="8">Histidinol-phosphate phosphatase</fullName>
    </alternativeName>
</protein>
<evidence type="ECO:0000256" key="3">
    <source>
        <dbReference type="ARBA" id="ARBA00013085"/>
    </source>
</evidence>
<dbReference type="GO" id="GO:0004401">
    <property type="term" value="F:histidinol-phosphatase activity"/>
    <property type="evidence" value="ECO:0007669"/>
    <property type="project" value="UniProtKB-EC"/>
</dbReference>
<dbReference type="SUPFAM" id="SSF56784">
    <property type="entry name" value="HAD-like"/>
    <property type="match status" value="1"/>
</dbReference>
<dbReference type="NCBIfam" id="TIGR01488">
    <property type="entry name" value="HAD-SF-IB"/>
    <property type="match status" value="1"/>
</dbReference>
<evidence type="ECO:0000313" key="11">
    <source>
        <dbReference type="EMBL" id="SDU25432.1"/>
    </source>
</evidence>
<proteinExistence type="inferred from homology"/>
<evidence type="ECO:0000256" key="6">
    <source>
        <dbReference type="ARBA" id="ARBA00022801"/>
    </source>
</evidence>
<name>A0A1H2H0R6_9GAMM</name>
<evidence type="ECO:0000256" key="8">
    <source>
        <dbReference type="ARBA" id="ARBA00033209"/>
    </source>
</evidence>
<accession>A0A1H2H0R6</accession>
<reference evidence="12" key="1">
    <citation type="submission" date="2016-10" db="EMBL/GenBank/DDBJ databases">
        <authorList>
            <person name="Varghese N."/>
            <person name="Submissions S."/>
        </authorList>
    </citation>
    <scope>NUCLEOTIDE SEQUENCE [LARGE SCALE GENOMIC DNA]</scope>
    <source>
        <strain evidence="12">CECT 8338</strain>
    </source>
</reference>
<dbReference type="EMBL" id="LT629787">
    <property type="protein sequence ID" value="SDU25432.1"/>
    <property type="molecule type" value="Genomic_DNA"/>
</dbReference>
<dbReference type="NCBIfam" id="TIGR01490">
    <property type="entry name" value="HAD-SF-IB-hyp1"/>
    <property type="match status" value="1"/>
</dbReference>
<comment type="function">
    <text evidence="10">Catalyzes the dephosphorylation of histidinol-phosphate to histidinol, the direct precursor of histidine.</text>
</comment>
<evidence type="ECO:0000313" key="12">
    <source>
        <dbReference type="Proteomes" id="UP000243924"/>
    </source>
</evidence>
<evidence type="ECO:0000256" key="10">
    <source>
        <dbReference type="ARBA" id="ARBA00053547"/>
    </source>
</evidence>
<keyword evidence="6 11" id="KW-0378">Hydrolase</keyword>
<dbReference type="PANTHER" id="PTHR43344">
    <property type="entry name" value="PHOSPHOSERINE PHOSPHATASE"/>
    <property type="match status" value="1"/>
</dbReference>
<keyword evidence="7" id="KW-0460">Magnesium</keyword>
<evidence type="ECO:0000256" key="9">
    <source>
        <dbReference type="ARBA" id="ARBA00052092"/>
    </source>
</evidence>
<evidence type="ECO:0000256" key="1">
    <source>
        <dbReference type="ARBA" id="ARBA00004970"/>
    </source>
</evidence>
<comment type="catalytic activity">
    <reaction evidence="9">
        <text>L-histidinol phosphate + H2O = L-histidinol + phosphate</text>
        <dbReference type="Rhea" id="RHEA:14465"/>
        <dbReference type="ChEBI" id="CHEBI:15377"/>
        <dbReference type="ChEBI" id="CHEBI:43474"/>
        <dbReference type="ChEBI" id="CHEBI:57699"/>
        <dbReference type="ChEBI" id="CHEBI:57980"/>
        <dbReference type="EC" id="3.1.3.15"/>
    </reaction>
    <physiologicalReaction direction="left-to-right" evidence="9">
        <dbReference type="Rhea" id="RHEA:14466"/>
    </physiologicalReaction>
</comment>
<dbReference type="AlphaFoldDB" id="A0A1H2H0R6"/>